<organism evidence="2 3">
    <name type="scientific">Pigmentiphaga soli</name>
    <dbReference type="NCBI Taxonomy" id="1007095"/>
    <lineage>
        <taxon>Bacteria</taxon>
        <taxon>Pseudomonadati</taxon>
        <taxon>Pseudomonadota</taxon>
        <taxon>Betaproteobacteria</taxon>
        <taxon>Burkholderiales</taxon>
        <taxon>Alcaligenaceae</taxon>
        <taxon>Pigmentiphaga</taxon>
    </lineage>
</organism>
<dbReference type="Proteomes" id="UP001501671">
    <property type="component" value="Unassembled WGS sequence"/>
</dbReference>
<dbReference type="Pfam" id="PF03401">
    <property type="entry name" value="TctC"/>
    <property type="match status" value="1"/>
</dbReference>
<dbReference type="PIRSF" id="PIRSF017082">
    <property type="entry name" value="YflP"/>
    <property type="match status" value="1"/>
</dbReference>
<dbReference type="Gene3D" id="3.40.190.10">
    <property type="entry name" value="Periplasmic binding protein-like II"/>
    <property type="match status" value="1"/>
</dbReference>
<reference evidence="3" key="1">
    <citation type="journal article" date="2019" name="Int. J. Syst. Evol. Microbiol.">
        <title>The Global Catalogue of Microorganisms (GCM) 10K type strain sequencing project: providing services to taxonomists for standard genome sequencing and annotation.</title>
        <authorList>
            <consortium name="The Broad Institute Genomics Platform"/>
            <consortium name="The Broad Institute Genome Sequencing Center for Infectious Disease"/>
            <person name="Wu L."/>
            <person name="Ma J."/>
        </authorList>
    </citation>
    <scope>NUCLEOTIDE SEQUENCE [LARGE SCALE GENOMIC DNA]</scope>
    <source>
        <strain evidence="3">JCM 17666</strain>
    </source>
</reference>
<evidence type="ECO:0000256" key="1">
    <source>
        <dbReference type="ARBA" id="ARBA00006987"/>
    </source>
</evidence>
<dbReference type="InterPro" id="IPR006311">
    <property type="entry name" value="TAT_signal"/>
</dbReference>
<comment type="similarity">
    <text evidence="1">Belongs to the UPF0065 (bug) family.</text>
</comment>
<dbReference type="CDD" id="cd13578">
    <property type="entry name" value="PBP2_Bug27"/>
    <property type="match status" value="1"/>
</dbReference>
<dbReference type="InterPro" id="IPR005064">
    <property type="entry name" value="BUG"/>
</dbReference>
<evidence type="ECO:0000313" key="2">
    <source>
        <dbReference type="EMBL" id="GAA4326450.1"/>
    </source>
</evidence>
<dbReference type="InterPro" id="IPR042100">
    <property type="entry name" value="Bug_dom1"/>
</dbReference>
<dbReference type="EMBL" id="BAABFO010000004">
    <property type="protein sequence ID" value="GAA4326450.1"/>
    <property type="molecule type" value="Genomic_DNA"/>
</dbReference>
<accession>A0ABP8GLJ8</accession>
<gene>
    <name evidence="2" type="ORF">GCM10023144_09890</name>
</gene>
<protein>
    <submittedName>
        <fullName evidence="2">Tripartite tricarboxylate transporter substrate binding protein</fullName>
    </submittedName>
</protein>
<dbReference type="PROSITE" id="PS51318">
    <property type="entry name" value="TAT"/>
    <property type="match status" value="1"/>
</dbReference>
<dbReference type="RefSeq" id="WP_345246946.1">
    <property type="nucleotide sequence ID" value="NZ_BAABFO010000004.1"/>
</dbReference>
<sequence>MESLRPFDGGIKGRRRAARAAAALALCAAGWAAWLPAARAESSWPAKPVRVVAPFSTGGTADILARIVAHQLTKQLGQSFVVENRPGAGATIGAAEVARSPADGYTLLVITPTFSITQFVYPSLPYDGRKDFVPVGLVMTTPLVLVVNPASGMRTAGDFIRAAKASPGKVSFSSAGVGSTPHLGFELLEQSAGIELLHVPFKGGGEAINAVLGGTTNAYFAAPIEVGEMLKAGRLTALGATSLRRTELLSDLPTLAESGVPGFEVVHYTAIMVRAGTPPDIVAKLSENLVRALRNPEVREKISQNGGEVPAGTMEEAKDLFAREYPRWSHVVKAAGIKPE</sequence>
<dbReference type="SUPFAM" id="SSF53850">
    <property type="entry name" value="Periplasmic binding protein-like II"/>
    <property type="match status" value="1"/>
</dbReference>
<name>A0ABP8GLJ8_9BURK</name>
<evidence type="ECO:0000313" key="3">
    <source>
        <dbReference type="Proteomes" id="UP001501671"/>
    </source>
</evidence>
<proteinExistence type="inferred from homology"/>
<dbReference type="PANTHER" id="PTHR42928:SF5">
    <property type="entry name" value="BLR1237 PROTEIN"/>
    <property type="match status" value="1"/>
</dbReference>
<dbReference type="Gene3D" id="3.40.190.150">
    <property type="entry name" value="Bordetella uptake gene, domain 1"/>
    <property type="match status" value="1"/>
</dbReference>
<dbReference type="PANTHER" id="PTHR42928">
    <property type="entry name" value="TRICARBOXYLATE-BINDING PROTEIN"/>
    <property type="match status" value="1"/>
</dbReference>
<comment type="caution">
    <text evidence="2">The sequence shown here is derived from an EMBL/GenBank/DDBJ whole genome shotgun (WGS) entry which is preliminary data.</text>
</comment>
<keyword evidence="3" id="KW-1185">Reference proteome</keyword>